<dbReference type="AlphaFoldDB" id="A0A2M7XMD1"/>
<dbReference type="PANTHER" id="PTHR12302">
    <property type="entry name" value="EBNA2 BINDING PROTEIN P100"/>
    <property type="match status" value="1"/>
</dbReference>
<evidence type="ECO:0000313" key="6">
    <source>
        <dbReference type="EMBL" id="PJA50106.1"/>
    </source>
</evidence>
<keyword evidence="4" id="KW-0472">Membrane</keyword>
<keyword evidence="4" id="KW-0812">Transmembrane</keyword>
<keyword evidence="4" id="KW-1133">Transmembrane helix</keyword>
<dbReference type="Proteomes" id="UP000230062">
    <property type="component" value="Unassembled WGS sequence"/>
</dbReference>
<keyword evidence="1" id="KW-0540">Nuclease</keyword>
<name>A0A2M7XMD1_9BACT</name>
<gene>
    <name evidence="6" type="ORF">CO169_00075</name>
</gene>
<protein>
    <recommendedName>
        <fullName evidence="5">TNase-like domain-containing protein</fullName>
    </recommendedName>
</protein>
<evidence type="ECO:0000256" key="2">
    <source>
        <dbReference type="ARBA" id="ARBA00022759"/>
    </source>
</evidence>
<dbReference type="PANTHER" id="PTHR12302:SF3">
    <property type="entry name" value="SERINE_THREONINE-PROTEIN KINASE 31"/>
    <property type="match status" value="1"/>
</dbReference>
<reference evidence="7" key="1">
    <citation type="submission" date="2017-09" db="EMBL/GenBank/DDBJ databases">
        <title>Depth-based differentiation of microbial function through sediment-hosted aquifers and enrichment of novel symbionts in the deep terrestrial subsurface.</title>
        <authorList>
            <person name="Probst A.J."/>
            <person name="Ladd B."/>
            <person name="Jarett J.K."/>
            <person name="Geller-Mcgrath D.E."/>
            <person name="Sieber C.M.K."/>
            <person name="Emerson J.B."/>
            <person name="Anantharaman K."/>
            <person name="Thomas B.C."/>
            <person name="Malmstrom R."/>
            <person name="Stieglmeier M."/>
            <person name="Klingl A."/>
            <person name="Woyke T."/>
            <person name="Ryan C.M."/>
            <person name="Banfield J.F."/>
        </authorList>
    </citation>
    <scope>NUCLEOTIDE SEQUENCE [LARGE SCALE GENOMIC DNA]</scope>
</reference>
<sequence>MRFPKYIPLIFLSLFAGVFFFFGISVNKNLPKTPATVSPTLTPLPLKQQAWVKEVVDGDTIILKNDEKIRYLGIDAPDQGKPYFQKAKEFNFKLVKDKEVELEFEPRERKDIFDRTLAYVFIKDNFGKKKMVNLLIVEEGLADIKLYSNLKYKQEFINARNWAKEHHHGIWFEEFEKLP</sequence>
<feature type="transmembrane region" description="Helical" evidence="4">
    <location>
        <begin position="6"/>
        <end position="24"/>
    </location>
</feature>
<dbReference type="PROSITE" id="PS50830">
    <property type="entry name" value="TNASE_3"/>
    <property type="match status" value="1"/>
</dbReference>
<dbReference type="GO" id="GO:0004519">
    <property type="term" value="F:endonuclease activity"/>
    <property type="evidence" value="ECO:0007669"/>
    <property type="project" value="UniProtKB-KW"/>
</dbReference>
<evidence type="ECO:0000256" key="1">
    <source>
        <dbReference type="ARBA" id="ARBA00022722"/>
    </source>
</evidence>
<dbReference type="Gene3D" id="2.40.50.90">
    <property type="match status" value="1"/>
</dbReference>
<dbReference type="InterPro" id="IPR035437">
    <property type="entry name" value="SNase_OB-fold_sf"/>
</dbReference>
<dbReference type="EMBL" id="PFWP01000004">
    <property type="protein sequence ID" value="PJA50106.1"/>
    <property type="molecule type" value="Genomic_DNA"/>
</dbReference>
<accession>A0A2M7XMD1</accession>
<dbReference type="SUPFAM" id="SSF50199">
    <property type="entry name" value="Staphylococcal nuclease"/>
    <property type="match status" value="1"/>
</dbReference>
<organism evidence="6 7">
    <name type="scientific">Candidatus Shapirobacteria bacterium CG_4_9_14_3_um_filter_39_13</name>
    <dbReference type="NCBI Taxonomy" id="1974479"/>
    <lineage>
        <taxon>Bacteria</taxon>
        <taxon>Candidatus Shapironibacteriota</taxon>
    </lineage>
</organism>
<dbReference type="Pfam" id="PF00565">
    <property type="entry name" value="SNase"/>
    <property type="match status" value="1"/>
</dbReference>
<dbReference type="InterPro" id="IPR016071">
    <property type="entry name" value="Staphylococal_nuclease_OB-fold"/>
</dbReference>
<keyword evidence="3" id="KW-0378">Hydrolase</keyword>
<evidence type="ECO:0000256" key="4">
    <source>
        <dbReference type="SAM" id="Phobius"/>
    </source>
</evidence>
<evidence type="ECO:0000313" key="7">
    <source>
        <dbReference type="Proteomes" id="UP000230062"/>
    </source>
</evidence>
<keyword evidence="2" id="KW-0255">Endonuclease</keyword>
<evidence type="ECO:0000259" key="5">
    <source>
        <dbReference type="PROSITE" id="PS50830"/>
    </source>
</evidence>
<feature type="domain" description="TNase-like" evidence="5">
    <location>
        <begin position="46"/>
        <end position="173"/>
    </location>
</feature>
<proteinExistence type="predicted"/>
<evidence type="ECO:0000256" key="3">
    <source>
        <dbReference type="ARBA" id="ARBA00022801"/>
    </source>
</evidence>
<dbReference type="SMART" id="SM00318">
    <property type="entry name" value="SNc"/>
    <property type="match status" value="1"/>
</dbReference>
<dbReference type="GO" id="GO:0016787">
    <property type="term" value="F:hydrolase activity"/>
    <property type="evidence" value="ECO:0007669"/>
    <property type="project" value="UniProtKB-KW"/>
</dbReference>
<comment type="caution">
    <text evidence="6">The sequence shown here is derived from an EMBL/GenBank/DDBJ whole genome shotgun (WGS) entry which is preliminary data.</text>
</comment>